<name>A0A099D552_9ACTN</name>
<dbReference type="NCBIfam" id="NF041163">
    <property type="entry name" value="encap_f2b"/>
    <property type="match status" value="1"/>
</dbReference>
<dbReference type="GO" id="GO:0003700">
    <property type="term" value="F:DNA-binding transcription factor activity"/>
    <property type="evidence" value="ECO:0007669"/>
    <property type="project" value="TreeGrafter"/>
</dbReference>
<dbReference type="EMBL" id="JPMV01000021">
    <property type="protein sequence ID" value="KGI81164.1"/>
    <property type="molecule type" value="Genomic_DNA"/>
</dbReference>
<dbReference type="Pfam" id="PF00027">
    <property type="entry name" value="cNMP_binding"/>
    <property type="match status" value="1"/>
</dbReference>
<dbReference type="Gene3D" id="2.60.120.10">
    <property type="entry name" value="Jelly Rolls"/>
    <property type="match status" value="1"/>
</dbReference>
<dbReference type="AlphaFoldDB" id="A0A099D552"/>
<dbReference type="SMART" id="SM00100">
    <property type="entry name" value="cNMP"/>
    <property type="match status" value="1"/>
</dbReference>
<reference evidence="4 5" key="1">
    <citation type="journal article" date="2014" name="PLoS ONE">
        <title>Identification and Characterization of a New Erythromycin Biosynthetic Gene Cluster in Actinopolyspora erythraea YIM90600, a Novel Erythronolide-Producing Halophilic Actinomycete Isolated from Salt Field.</title>
        <authorList>
            <person name="Chen D."/>
            <person name="Feng J."/>
            <person name="Huang L."/>
            <person name="Zhang Q."/>
            <person name="Wu J."/>
            <person name="Zhu X."/>
            <person name="Duan Y."/>
            <person name="Xu Z."/>
        </authorList>
    </citation>
    <scope>NUCLEOTIDE SEQUENCE [LARGE SCALE GENOMIC DNA]</scope>
    <source>
        <strain evidence="4 5">YIM90600</strain>
    </source>
</reference>
<dbReference type="InterPro" id="IPR049817">
    <property type="entry name" value="Encap_f2b"/>
</dbReference>
<evidence type="ECO:0000256" key="1">
    <source>
        <dbReference type="SAM" id="MobiDB-lite"/>
    </source>
</evidence>
<dbReference type="Proteomes" id="UP000029737">
    <property type="component" value="Unassembled WGS sequence"/>
</dbReference>
<dbReference type="SUPFAM" id="SSF51206">
    <property type="entry name" value="cAMP-binding domain-like"/>
    <property type="match status" value="1"/>
</dbReference>
<evidence type="ECO:0000313" key="4">
    <source>
        <dbReference type="EMBL" id="KGI81164.1"/>
    </source>
</evidence>
<reference evidence="3 6" key="2">
    <citation type="submission" date="2017-08" db="EMBL/GenBank/DDBJ databases">
        <title>The complete genome sequence of moderately halophilic actinomycete Actinopolyspora erythraea YIM 90600, the producer of novel erythromycin, novel actinopolysporins A-C and tubercidin.</title>
        <authorList>
            <person name="Yin M."/>
            <person name="Tang S."/>
        </authorList>
    </citation>
    <scope>NUCLEOTIDE SEQUENCE [LARGE SCALE GENOMIC DNA]</scope>
    <source>
        <strain evidence="3 6">YIM 90600</strain>
    </source>
</reference>
<dbReference type="EMBL" id="CP022752">
    <property type="protein sequence ID" value="ASU79033.1"/>
    <property type="molecule type" value="Genomic_DNA"/>
</dbReference>
<dbReference type="Pfam" id="PF19307">
    <property type="entry name" value="SrpI-like"/>
    <property type="match status" value="1"/>
</dbReference>
<dbReference type="InterPro" id="IPR014710">
    <property type="entry name" value="RmlC-like_jellyroll"/>
</dbReference>
<dbReference type="InterPro" id="IPR045641">
    <property type="entry name" value="SrpI-like"/>
</dbReference>
<dbReference type="PROSITE" id="PS50042">
    <property type="entry name" value="CNMP_BINDING_3"/>
    <property type="match status" value="1"/>
</dbReference>
<evidence type="ECO:0000313" key="5">
    <source>
        <dbReference type="Proteomes" id="UP000029737"/>
    </source>
</evidence>
<accession>A0A099D552</accession>
<dbReference type="KEGG" id="aey:CDG81_12890"/>
<dbReference type="GO" id="GO:0005829">
    <property type="term" value="C:cytosol"/>
    <property type="evidence" value="ECO:0007669"/>
    <property type="project" value="TreeGrafter"/>
</dbReference>
<evidence type="ECO:0000313" key="6">
    <source>
        <dbReference type="Proteomes" id="UP000215043"/>
    </source>
</evidence>
<dbReference type="CDD" id="cd00038">
    <property type="entry name" value="CAP_ED"/>
    <property type="match status" value="1"/>
</dbReference>
<organism evidence="3 6">
    <name type="scientific">Actinopolyspora erythraea</name>
    <dbReference type="NCBI Taxonomy" id="414996"/>
    <lineage>
        <taxon>Bacteria</taxon>
        <taxon>Bacillati</taxon>
        <taxon>Actinomycetota</taxon>
        <taxon>Actinomycetes</taxon>
        <taxon>Actinopolysporales</taxon>
        <taxon>Actinopolysporaceae</taxon>
        <taxon>Actinopolyspora</taxon>
    </lineage>
</organism>
<dbReference type="OrthoDB" id="181419at2"/>
<proteinExistence type="predicted"/>
<dbReference type="HOGENOM" id="CLU_056341_0_0_11"/>
<dbReference type="InterPro" id="IPR018490">
    <property type="entry name" value="cNMP-bd_dom_sf"/>
</dbReference>
<dbReference type="InterPro" id="IPR050397">
    <property type="entry name" value="Env_Response_Regulators"/>
</dbReference>
<gene>
    <name evidence="3" type="ORF">CDG81_12890</name>
    <name evidence="4" type="ORF">IL38_12995</name>
</gene>
<keyword evidence="5" id="KW-1185">Reference proteome</keyword>
<evidence type="ECO:0000259" key="2">
    <source>
        <dbReference type="PROSITE" id="PS50042"/>
    </source>
</evidence>
<feature type="region of interest" description="Disordered" evidence="1">
    <location>
        <begin position="1"/>
        <end position="22"/>
    </location>
</feature>
<dbReference type="RefSeq" id="WP_043573667.1">
    <property type="nucleotide sequence ID" value="NZ_CP022752.1"/>
</dbReference>
<evidence type="ECO:0000313" key="3">
    <source>
        <dbReference type="EMBL" id="ASU79033.1"/>
    </source>
</evidence>
<feature type="domain" description="Cyclic nucleotide-binding" evidence="2">
    <location>
        <begin position="99"/>
        <end position="210"/>
    </location>
</feature>
<dbReference type="eggNOG" id="COG0664">
    <property type="taxonomic scope" value="Bacteria"/>
</dbReference>
<dbReference type="PANTHER" id="PTHR24567">
    <property type="entry name" value="CRP FAMILY TRANSCRIPTIONAL REGULATORY PROTEIN"/>
    <property type="match status" value="1"/>
</dbReference>
<protein>
    <submittedName>
        <fullName evidence="3">Crp/Fnr family transcriptional regulator</fullName>
    </submittedName>
</protein>
<dbReference type="Proteomes" id="UP000215043">
    <property type="component" value="Chromosome"/>
</dbReference>
<dbReference type="PANTHER" id="PTHR24567:SF74">
    <property type="entry name" value="HTH-TYPE TRANSCRIPTIONAL REGULATOR ARCR"/>
    <property type="match status" value="1"/>
</dbReference>
<dbReference type="InterPro" id="IPR000595">
    <property type="entry name" value="cNMP-bd_dom"/>
</dbReference>
<sequence length="470" mass="51707">MTETASSAAATPRSQERGQLSLGTAAARNLATTTKTPPQMRSISPRWLLRMLPWVETTAGSYRVNRRLTYQLGDGRLTFSNTGDQVRVLPPELREIPSLRELDDETVLTALADRFTQHHYAPGENITTAGLPADELVLLAHGKVSTRTPGPYGDEVSRDALADGDHLGEHVLSGSRDTWPVTATALTPCTVLTLSRGALDELTGRSEPLRTHLEQVRNRTPPAHNKHGEAAVRLAAGHEGESELPGTFVDYDLAPREYELSVAQTILRVHTRVDDLYSEPMNQLDQQLRLTVEELREQQEADLVNNREFGLLHNADLRQRIQTTGGPPTPGDLDELLSRRRKSEFFLAHPRTIAAFGRECNRRGLYPETVDVRGTQVTSWRGVPLLPCDKIPISESNTSSVLVMRTGAEHQGVVGLHQTGIPDEYAPGLNVRFMGIDTKAVTSYLVSAYYSAAVLTPDALGVLENVEIGR</sequence>